<dbReference type="SUPFAM" id="SSF54236">
    <property type="entry name" value="Ubiquitin-like"/>
    <property type="match status" value="1"/>
</dbReference>
<evidence type="ECO:0000313" key="3">
    <source>
        <dbReference type="Proteomes" id="UP001172684"/>
    </source>
</evidence>
<comment type="caution">
    <text evidence="2">The sequence shown here is derived from an EMBL/GenBank/DDBJ whole genome shotgun (WGS) entry which is preliminary data.</text>
</comment>
<dbReference type="EMBL" id="JAPDRL010000033">
    <property type="protein sequence ID" value="KAJ9664984.1"/>
    <property type="molecule type" value="Genomic_DNA"/>
</dbReference>
<dbReference type="Pfam" id="PF00240">
    <property type="entry name" value="ubiquitin"/>
    <property type="match status" value="1"/>
</dbReference>
<gene>
    <name evidence="2" type="ORF">H2201_004848</name>
</gene>
<proteinExistence type="predicted"/>
<dbReference type="InterPro" id="IPR029071">
    <property type="entry name" value="Ubiquitin-like_domsf"/>
</dbReference>
<evidence type="ECO:0000259" key="1">
    <source>
        <dbReference type="PROSITE" id="PS50053"/>
    </source>
</evidence>
<reference evidence="2" key="1">
    <citation type="submission" date="2022-10" db="EMBL/GenBank/DDBJ databases">
        <title>Culturing micro-colonial fungi from biological soil crusts in the Mojave desert and describing Neophaeococcomyces mojavensis, and introducing the new genera and species Taxawa tesnikishii.</title>
        <authorList>
            <person name="Kurbessoian T."/>
            <person name="Stajich J.E."/>
        </authorList>
    </citation>
    <scope>NUCLEOTIDE SEQUENCE</scope>
    <source>
        <strain evidence="2">TK_1</strain>
    </source>
</reference>
<accession>A0ABQ9NUP9</accession>
<organism evidence="2 3">
    <name type="scientific">Coniosporium apollinis</name>
    <dbReference type="NCBI Taxonomy" id="61459"/>
    <lineage>
        <taxon>Eukaryota</taxon>
        <taxon>Fungi</taxon>
        <taxon>Dikarya</taxon>
        <taxon>Ascomycota</taxon>
        <taxon>Pezizomycotina</taxon>
        <taxon>Dothideomycetes</taxon>
        <taxon>Dothideomycetes incertae sedis</taxon>
        <taxon>Coniosporium</taxon>
    </lineage>
</organism>
<dbReference type="PROSITE" id="PS50053">
    <property type="entry name" value="UBIQUITIN_2"/>
    <property type="match status" value="1"/>
</dbReference>
<name>A0ABQ9NUP9_9PEZI</name>
<evidence type="ECO:0000313" key="2">
    <source>
        <dbReference type="EMBL" id="KAJ9664984.1"/>
    </source>
</evidence>
<dbReference type="Proteomes" id="UP001172684">
    <property type="component" value="Unassembled WGS sequence"/>
</dbReference>
<dbReference type="InterPro" id="IPR000626">
    <property type="entry name" value="Ubiquitin-like_dom"/>
</dbReference>
<protein>
    <recommendedName>
        <fullName evidence="1">Ubiquitin-like domain-containing protein</fullName>
    </recommendedName>
</protein>
<feature type="domain" description="Ubiquitin-like" evidence="1">
    <location>
        <begin position="21"/>
        <end position="76"/>
    </location>
</feature>
<sequence length="162" mass="17775">MAEQAPNAGSGIVSHERDSCISVDTDVGIIRIECGPYETIRDLKLKLQSKGYPISTQRFIFRGQEVADGDNLHDFNNEIYVLSLNRMGKTAPTAVAQSQSGHSYNDIEAEDSAEQYMGNIGVLNTGRSFGSHKYDKIRAKGQSLQVLGNMASFLPNFGSRNK</sequence>
<dbReference type="Gene3D" id="3.10.20.90">
    <property type="entry name" value="Phosphatidylinositol 3-kinase Catalytic Subunit, Chain A, domain 1"/>
    <property type="match status" value="1"/>
</dbReference>
<keyword evidence="3" id="KW-1185">Reference proteome</keyword>